<evidence type="ECO:0000313" key="11">
    <source>
        <dbReference type="Proteomes" id="UP000076420"/>
    </source>
</evidence>
<evidence type="ECO:0000256" key="2">
    <source>
        <dbReference type="ARBA" id="ARBA00005364"/>
    </source>
</evidence>
<evidence type="ECO:0000256" key="3">
    <source>
        <dbReference type="ARBA" id="ARBA00022449"/>
    </source>
</evidence>
<keyword evidence="3" id="KW-0050">Antiport</keyword>
<comment type="similarity">
    <text evidence="2">Belongs to the Ca(2+):cation antiporter (CaCA) (TC 2.A.19) family. SLC24A subfamily.</text>
</comment>
<dbReference type="Gene3D" id="1.20.1420.30">
    <property type="entry name" value="NCX, central ion-binding region"/>
    <property type="match status" value="1"/>
</dbReference>
<dbReference type="Pfam" id="PF01699">
    <property type="entry name" value="Na_Ca_ex"/>
    <property type="match status" value="1"/>
</dbReference>
<protein>
    <recommendedName>
        <fullName evidence="9">Sodium/calcium exchanger membrane region domain-containing protein</fullName>
    </recommendedName>
</protein>
<dbReference type="InterPro" id="IPR044880">
    <property type="entry name" value="NCX_ion-bd_dom_sf"/>
</dbReference>
<evidence type="ECO:0000256" key="6">
    <source>
        <dbReference type="ARBA" id="ARBA00022989"/>
    </source>
</evidence>
<evidence type="ECO:0000256" key="8">
    <source>
        <dbReference type="SAM" id="Phobius"/>
    </source>
</evidence>
<dbReference type="VEuPathDB" id="VectorBase:BGLAX_027288"/>
<dbReference type="OrthoDB" id="2127281at2759"/>
<dbReference type="PANTHER" id="PTHR10846">
    <property type="entry name" value="SODIUM/POTASSIUM/CALCIUM EXCHANGER"/>
    <property type="match status" value="1"/>
</dbReference>
<name>A0A2C9K1D0_BIOGL</name>
<evidence type="ECO:0000256" key="1">
    <source>
        <dbReference type="ARBA" id="ARBA00004141"/>
    </source>
</evidence>
<keyword evidence="6 8" id="KW-1133">Transmembrane helix</keyword>
<dbReference type="STRING" id="6526.A0A2C9K1D0"/>
<reference evidence="10" key="1">
    <citation type="submission" date="2020-05" db="UniProtKB">
        <authorList>
            <consortium name="EnsemblMetazoa"/>
        </authorList>
    </citation>
    <scope>IDENTIFICATION</scope>
    <source>
        <strain evidence="10">BB02</strain>
    </source>
</reference>
<evidence type="ECO:0000256" key="7">
    <source>
        <dbReference type="ARBA" id="ARBA00023136"/>
    </source>
</evidence>
<evidence type="ECO:0000313" key="10">
    <source>
        <dbReference type="EnsemblMetazoa" id="BGLB011553-PB"/>
    </source>
</evidence>
<dbReference type="InterPro" id="IPR004837">
    <property type="entry name" value="NaCa_Exmemb"/>
</dbReference>
<evidence type="ECO:0000256" key="4">
    <source>
        <dbReference type="ARBA" id="ARBA00022568"/>
    </source>
</evidence>
<dbReference type="EnsemblMetazoa" id="BGLB011553-RB">
    <property type="protein sequence ID" value="BGLB011553-PB"/>
    <property type="gene ID" value="BGLB011553"/>
</dbReference>
<keyword evidence="4" id="KW-0406">Ion transport</keyword>
<sequence>LLDNNGTRNCTPRSVHNFPPNFMSFDETRDGGVVVHIFIAIYMFAALAVVCDDYFVPSLEHICEDLGLQADVAGATFMAAGSSAPEFMTSVVGVFFAESDVGVGTIVGSAVFNILFIIGVCGVFAGMVVELTWYPLVRDTLFYLLSVLALFLVIRDQSVEWLVFTEDDLSKI</sequence>
<feature type="transmembrane region" description="Helical" evidence="8">
    <location>
        <begin position="103"/>
        <end position="129"/>
    </location>
</feature>
<gene>
    <name evidence="10" type="primary">106077487</name>
</gene>
<dbReference type="GO" id="GO:0006874">
    <property type="term" value="P:intracellular calcium ion homeostasis"/>
    <property type="evidence" value="ECO:0007669"/>
    <property type="project" value="TreeGrafter"/>
</dbReference>
<feature type="domain" description="Sodium/calcium exchanger membrane region" evidence="9">
    <location>
        <begin position="37"/>
        <end position="154"/>
    </location>
</feature>
<keyword evidence="7 8" id="KW-0472">Membrane</keyword>
<dbReference type="PANTHER" id="PTHR10846:SF73">
    <property type="entry name" value="SODIUM_CALCIUM EXCHANGER MEMBRANE REGION DOMAIN-CONTAINING PROTEIN"/>
    <property type="match status" value="1"/>
</dbReference>
<dbReference type="Proteomes" id="UP000076420">
    <property type="component" value="Unassembled WGS sequence"/>
</dbReference>
<accession>A0A2C9K1D0</accession>
<dbReference type="AlphaFoldDB" id="A0A2C9K1D0"/>
<evidence type="ECO:0000256" key="5">
    <source>
        <dbReference type="ARBA" id="ARBA00022692"/>
    </source>
</evidence>
<dbReference type="GO" id="GO:0005262">
    <property type="term" value="F:calcium channel activity"/>
    <property type="evidence" value="ECO:0007669"/>
    <property type="project" value="TreeGrafter"/>
</dbReference>
<comment type="subcellular location">
    <subcellularLocation>
        <location evidence="1">Membrane</location>
        <topology evidence="1">Multi-pass membrane protein</topology>
    </subcellularLocation>
</comment>
<dbReference type="VEuPathDB" id="VectorBase:BGLB011553"/>
<dbReference type="GO" id="GO:0008273">
    <property type="term" value="F:calcium, potassium:sodium antiporter activity"/>
    <property type="evidence" value="ECO:0007669"/>
    <property type="project" value="TreeGrafter"/>
</dbReference>
<dbReference type="InterPro" id="IPR004481">
    <property type="entry name" value="K/Na/Ca-exchanger"/>
</dbReference>
<keyword evidence="4" id="KW-0109">Calcium transport</keyword>
<keyword evidence="4" id="KW-0106">Calcium</keyword>
<evidence type="ECO:0000259" key="9">
    <source>
        <dbReference type="Pfam" id="PF01699"/>
    </source>
</evidence>
<feature type="transmembrane region" description="Helical" evidence="8">
    <location>
        <begin position="72"/>
        <end position="97"/>
    </location>
</feature>
<organism evidence="10 11">
    <name type="scientific">Biomphalaria glabrata</name>
    <name type="common">Bloodfluke planorb</name>
    <name type="synonym">Freshwater snail</name>
    <dbReference type="NCBI Taxonomy" id="6526"/>
    <lineage>
        <taxon>Eukaryota</taxon>
        <taxon>Metazoa</taxon>
        <taxon>Spiralia</taxon>
        <taxon>Lophotrochozoa</taxon>
        <taxon>Mollusca</taxon>
        <taxon>Gastropoda</taxon>
        <taxon>Heterobranchia</taxon>
        <taxon>Euthyneura</taxon>
        <taxon>Panpulmonata</taxon>
        <taxon>Hygrophila</taxon>
        <taxon>Lymnaeoidea</taxon>
        <taxon>Planorbidae</taxon>
        <taxon>Biomphalaria</taxon>
    </lineage>
</organism>
<keyword evidence="4" id="KW-0813">Transport</keyword>
<feature type="transmembrane region" description="Helical" evidence="8">
    <location>
        <begin position="33"/>
        <end position="51"/>
    </location>
</feature>
<dbReference type="GO" id="GO:0005886">
    <property type="term" value="C:plasma membrane"/>
    <property type="evidence" value="ECO:0007669"/>
    <property type="project" value="TreeGrafter"/>
</dbReference>
<keyword evidence="5 8" id="KW-0812">Transmembrane</keyword>
<dbReference type="KEGG" id="bgt:106077487"/>
<proteinExistence type="inferred from homology"/>
<feature type="transmembrane region" description="Helical" evidence="8">
    <location>
        <begin position="136"/>
        <end position="154"/>
    </location>
</feature>